<evidence type="ECO:0000313" key="1">
    <source>
        <dbReference type="EMBL" id="PXW94215.1"/>
    </source>
</evidence>
<name>A0A318H156_9BURK</name>
<comment type="caution">
    <text evidence="1">The sequence shown here is derived from an EMBL/GenBank/DDBJ whole genome shotgun (WGS) entry which is preliminary data.</text>
</comment>
<protein>
    <submittedName>
        <fullName evidence="1">Uncharacterized protein</fullName>
    </submittedName>
</protein>
<gene>
    <name evidence="1" type="ORF">C7444_115110</name>
</gene>
<dbReference type="EMBL" id="QJJS01000015">
    <property type="protein sequence ID" value="PXW94215.1"/>
    <property type="molecule type" value="Genomic_DNA"/>
</dbReference>
<reference evidence="1 2" key="1">
    <citation type="submission" date="2018-05" db="EMBL/GenBank/DDBJ databases">
        <title>Genomic Encyclopedia of Type Strains, Phase IV (KMG-IV): sequencing the most valuable type-strain genomes for metagenomic binning, comparative biology and taxonomic classification.</title>
        <authorList>
            <person name="Goeker M."/>
        </authorList>
    </citation>
    <scope>NUCLEOTIDE SEQUENCE [LARGE SCALE GENOMIC DNA]</scope>
    <source>
        <strain evidence="1 2">DSM 566</strain>
    </source>
</reference>
<keyword evidence="2" id="KW-1185">Reference proteome</keyword>
<proteinExistence type="predicted"/>
<sequence>MAVRTTVTLTDDTAYVMGEIKNHTGITPPELINKILLGHLSELWEYLRHLESLPEGESPARSQAINLLRSYGPASLSDSVKHAKENPWTR</sequence>
<evidence type="ECO:0000313" key="2">
    <source>
        <dbReference type="Proteomes" id="UP000247811"/>
    </source>
</evidence>
<accession>A0A318H156</accession>
<organism evidence="1 2">
    <name type="scientific">Sphaerotilus hippei</name>
    <dbReference type="NCBI Taxonomy" id="744406"/>
    <lineage>
        <taxon>Bacteria</taxon>
        <taxon>Pseudomonadati</taxon>
        <taxon>Pseudomonadota</taxon>
        <taxon>Betaproteobacteria</taxon>
        <taxon>Burkholderiales</taxon>
        <taxon>Sphaerotilaceae</taxon>
        <taxon>Sphaerotilus</taxon>
    </lineage>
</organism>
<dbReference type="Proteomes" id="UP000247811">
    <property type="component" value="Unassembled WGS sequence"/>
</dbReference>
<dbReference type="AlphaFoldDB" id="A0A318H156"/>
<dbReference type="RefSeq" id="WP_110401720.1">
    <property type="nucleotide sequence ID" value="NZ_QJJS01000015.1"/>
</dbReference>